<dbReference type="PANTHER" id="PTHR38465:SF1">
    <property type="entry name" value="HTH-TYPE TRANSCRIPTIONAL REGULATOR MJ1563-RELATED"/>
    <property type="match status" value="1"/>
</dbReference>
<name>A0A5M8Q7Z0_9BACT</name>
<dbReference type="Pfam" id="PF12802">
    <property type="entry name" value="MarR_2"/>
    <property type="match status" value="1"/>
</dbReference>
<proteinExistence type="predicted"/>
<keyword evidence="2" id="KW-0238">DNA-binding</keyword>
<dbReference type="Proteomes" id="UP001570846">
    <property type="component" value="Unassembled WGS sequence"/>
</dbReference>
<dbReference type="OrthoDB" id="1807857at2"/>
<protein>
    <submittedName>
        <fullName evidence="5 6">MarR family transcriptional regulator</fullName>
    </submittedName>
</protein>
<feature type="domain" description="HTH marR-type" evidence="4">
    <location>
        <begin position="34"/>
        <end position="82"/>
    </location>
</feature>
<evidence type="ECO:0000313" key="6">
    <source>
        <dbReference type="EMBL" id="MFA1773204.1"/>
    </source>
</evidence>
<evidence type="ECO:0000256" key="2">
    <source>
        <dbReference type="ARBA" id="ARBA00023125"/>
    </source>
</evidence>
<evidence type="ECO:0000313" key="5">
    <source>
        <dbReference type="EMBL" id="KAA6430742.1"/>
    </source>
</evidence>
<comment type="caution">
    <text evidence="5">The sequence shown here is derived from an EMBL/GenBank/DDBJ whole genome shotgun (WGS) entry which is preliminary data.</text>
</comment>
<dbReference type="AlphaFoldDB" id="A0A5M8Q7Z0"/>
<keyword evidence="3" id="KW-0804">Transcription</keyword>
<dbReference type="InterPro" id="IPR036388">
    <property type="entry name" value="WH-like_DNA-bd_sf"/>
</dbReference>
<dbReference type="EMBL" id="VKKZ01000025">
    <property type="protein sequence ID" value="KAA6430742.1"/>
    <property type="molecule type" value="Genomic_DNA"/>
</dbReference>
<dbReference type="GO" id="GO:0003677">
    <property type="term" value="F:DNA binding"/>
    <property type="evidence" value="ECO:0007669"/>
    <property type="project" value="UniProtKB-KW"/>
</dbReference>
<reference evidence="5 7" key="2">
    <citation type="submission" date="2019-09" db="EMBL/GenBank/DDBJ databases">
        <title>A bacterium isolated from glacier soil.</title>
        <authorList>
            <person name="Liu Q."/>
        </authorList>
    </citation>
    <scope>NUCLEOTIDE SEQUENCE [LARGE SCALE GENOMIC DNA]</scope>
    <source>
        <strain evidence="5 7">MDT1-10-3</strain>
    </source>
</reference>
<dbReference type="EMBL" id="JBGOGF010000011">
    <property type="protein sequence ID" value="MFA1773204.1"/>
    <property type="molecule type" value="Genomic_DNA"/>
</dbReference>
<dbReference type="SUPFAM" id="SSF46785">
    <property type="entry name" value="Winged helix' DNA-binding domain"/>
    <property type="match status" value="1"/>
</dbReference>
<sequence length="155" mass="18305">MAQLTQEQRQLIEKIGIYHEQQGFPPVTGRIMGLLYVSDRPHLSFEEIVESLNISKSATSNALQLLQQMRLIEYTTYSGDRKRYFGALLENWHEEVLNKMESILAFSKLLRQANELRGQLNPEMNERVLERIEFLEFLSREVPALMHKWLKERNQ</sequence>
<accession>A0A5M8Q7Z0</accession>
<reference evidence="5 7" key="1">
    <citation type="submission" date="2019-07" db="EMBL/GenBank/DDBJ databases">
        <authorList>
            <person name="Qu J.-H."/>
        </authorList>
    </citation>
    <scope>NUCLEOTIDE SEQUENCE [LARGE SCALE GENOMIC DNA]</scope>
    <source>
        <strain evidence="5 7">MDT1-10-3</strain>
    </source>
</reference>
<reference evidence="6 8" key="3">
    <citation type="submission" date="2024-08" db="EMBL/GenBank/DDBJ databases">
        <authorList>
            <person name="Wei W."/>
        </authorList>
    </citation>
    <scope>NUCLEOTIDE SEQUENCE [LARGE SCALE GENOMIC DNA]</scope>
    <source>
        <strain evidence="6 8">XU2</strain>
    </source>
</reference>
<keyword evidence="1" id="KW-0805">Transcription regulation</keyword>
<dbReference type="PANTHER" id="PTHR38465">
    <property type="entry name" value="HTH-TYPE TRANSCRIPTIONAL REGULATOR MJ1563-RELATED"/>
    <property type="match status" value="1"/>
</dbReference>
<evidence type="ECO:0000313" key="8">
    <source>
        <dbReference type="Proteomes" id="UP001570846"/>
    </source>
</evidence>
<organism evidence="5 7">
    <name type="scientific">Rufibacter glacialis</name>
    <dbReference type="NCBI Taxonomy" id="1259555"/>
    <lineage>
        <taxon>Bacteria</taxon>
        <taxon>Pseudomonadati</taxon>
        <taxon>Bacteroidota</taxon>
        <taxon>Cytophagia</taxon>
        <taxon>Cytophagales</taxon>
        <taxon>Hymenobacteraceae</taxon>
        <taxon>Rufibacter</taxon>
    </lineage>
</organism>
<gene>
    <name evidence="6" type="ORF">ACD591_18025</name>
    <name evidence="5" type="ORF">FOE74_19945</name>
</gene>
<dbReference type="RefSeq" id="WP_149100399.1">
    <property type="nucleotide sequence ID" value="NZ_BMMG01000008.1"/>
</dbReference>
<evidence type="ECO:0000313" key="7">
    <source>
        <dbReference type="Proteomes" id="UP000323866"/>
    </source>
</evidence>
<dbReference type="Gene3D" id="1.10.10.10">
    <property type="entry name" value="Winged helix-like DNA-binding domain superfamily/Winged helix DNA-binding domain"/>
    <property type="match status" value="1"/>
</dbReference>
<dbReference type="InterPro" id="IPR036390">
    <property type="entry name" value="WH_DNA-bd_sf"/>
</dbReference>
<dbReference type="InterPro" id="IPR052362">
    <property type="entry name" value="HTH-GbsR_regulator"/>
</dbReference>
<dbReference type="InterPro" id="IPR000835">
    <property type="entry name" value="HTH_MarR-typ"/>
</dbReference>
<keyword evidence="8" id="KW-1185">Reference proteome</keyword>
<evidence type="ECO:0000256" key="1">
    <source>
        <dbReference type="ARBA" id="ARBA00023015"/>
    </source>
</evidence>
<dbReference type="Proteomes" id="UP000323866">
    <property type="component" value="Unassembled WGS sequence"/>
</dbReference>
<dbReference type="GO" id="GO:0003700">
    <property type="term" value="F:DNA-binding transcription factor activity"/>
    <property type="evidence" value="ECO:0007669"/>
    <property type="project" value="InterPro"/>
</dbReference>
<evidence type="ECO:0000256" key="3">
    <source>
        <dbReference type="ARBA" id="ARBA00023163"/>
    </source>
</evidence>
<evidence type="ECO:0000259" key="4">
    <source>
        <dbReference type="Pfam" id="PF12802"/>
    </source>
</evidence>